<protein>
    <submittedName>
        <fullName evidence="6">MarR family transcriptional regulator</fullName>
    </submittedName>
</protein>
<dbReference type="InterPro" id="IPR036388">
    <property type="entry name" value="WH-like_DNA-bd_sf"/>
</dbReference>
<dbReference type="PANTHER" id="PTHR33164">
    <property type="entry name" value="TRANSCRIPTIONAL REGULATOR, MARR FAMILY"/>
    <property type="match status" value="1"/>
</dbReference>
<sequence length="155" mass="16709">MTPPATPGTSTPGTVPTGRAAPADEPLLIELLTLAQRRLARDLAARLEAEGCTLDQWRVMRCLTDDAGRSMGDLAQALLIPQASLSRVVDALTEAGLAYRRQDEQDRRRITAHLSRRGLLRLERLDALAAAHDAAVRSACGTTDPGPLLRHLTEA</sequence>
<organism evidence="6 7">
    <name type="scientific">Kitasatospora purpeofusca</name>
    <dbReference type="NCBI Taxonomy" id="67352"/>
    <lineage>
        <taxon>Bacteria</taxon>
        <taxon>Bacillati</taxon>
        <taxon>Actinomycetota</taxon>
        <taxon>Actinomycetes</taxon>
        <taxon>Kitasatosporales</taxon>
        <taxon>Streptomycetaceae</taxon>
        <taxon>Kitasatospora</taxon>
    </lineage>
</organism>
<dbReference type="SUPFAM" id="SSF46785">
    <property type="entry name" value="Winged helix' DNA-binding domain"/>
    <property type="match status" value="1"/>
</dbReference>
<keyword evidence="2" id="KW-0238">DNA-binding</keyword>
<keyword evidence="7" id="KW-1185">Reference proteome</keyword>
<proteinExistence type="predicted"/>
<keyword evidence="3" id="KW-0804">Transcription</keyword>
<feature type="compositionally biased region" description="Low complexity" evidence="4">
    <location>
        <begin position="7"/>
        <end position="18"/>
    </location>
</feature>
<dbReference type="PANTHER" id="PTHR33164:SF64">
    <property type="entry name" value="TRANSCRIPTIONAL REGULATOR SLYA"/>
    <property type="match status" value="1"/>
</dbReference>
<reference evidence="6" key="1">
    <citation type="submission" date="2022-10" db="EMBL/GenBank/DDBJ databases">
        <title>The complete genomes of actinobacterial strains from the NBC collection.</title>
        <authorList>
            <person name="Joergensen T.S."/>
            <person name="Alvarez Arevalo M."/>
            <person name="Sterndorff E.B."/>
            <person name="Faurdal D."/>
            <person name="Vuksanovic O."/>
            <person name="Mourched A.-S."/>
            <person name="Charusanti P."/>
            <person name="Shaw S."/>
            <person name="Blin K."/>
            <person name="Weber T."/>
        </authorList>
    </citation>
    <scope>NUCLEOTIDE SEQUENCE</scope>
    <source>
        <strain evidence="6">NBC_00222</strain>
    </source>
</reference>
<evidence type="ECO:0000256" key="1">
    <source>
        <dbReference type="ARBA" id="ARBA00023015"/>
    </source>
</evidence>
<dbReference type="Proteomes" id="UP001432222">
    <property type="component" value="Chromosome"/>
</dbReference>
<name>A0ABZ1UA76_9ACTN</name>
<dbReference type="InterPro" id="IPR000835">
    <property type="entry name" value="HTH_MarR-typ"/>
</dbReference>
<dbReference type="Gene3D" id="1.10.10.10">
    <property type="entry name" value="Winged helix-like DNA-binding domain superfamily/Winged helix DNA-binding domain"/>
    <property type="match status" value="1"/>
</dbReference>
<evidence type="ECO:0000259" key="5">
    <source>
        <dbReference type="PROSITE" id="PS50995"/>
    </source>
</evidence>
<dbReference type="Pfam" id="PF12802">
    <property type="entry name" value="MarR_2"/>
    <property type="match status" value="1"/>
</dbReference>
<evidence type="ECO:0000256" key="4">
    <source>
        <dbReference type="SAM" id="MobiDB-lite"/>
    </source>
</evidence>
<keyword evidence="1" id="KW-0805">Transcription regulation</keyword>
<dbReference type="RefSeq" id="WP_328957439.1">
    <property type="nucleotide sequence ID" value="NZ_CP108110.1"/>
</dbReference>
<dbReference type="SMART" id="SM00347">
    <property type="entry name" value="HTH_MARR"/>
    <property type="match status" value="1"/>
</dbReference>
<evidence type="ECO:0000256" key="3">
    <source>
        <dbReference type="ARBA" id="ARBA00023163"/>
    </source>
</evidence>
<gene>
    <name evidence="6" type="ORF">OHA16_30145</name>
</gene>
<evidence type="ECO:0000256" key="2">
    <source>
        <dbReference type="ARBA" id="ARBA00023125"/>
    </source>
</evidence>
<dbReference type="EMBL" id="CP108110">
    <property type="protein sequence ID" value="WUQ86852.1"/>
    <property type="molecule type" value="Genomic_DNA"/>
</dbReference>
<feature type="region of interest" description="Disordered" evidence="4">
    <location>
        <begin position="1"/>
        <end position="22"/>
    </location>
</feature>
<feature type="domain" description="HTH marR-type" evidence="5">
    <location>
        <begin position="25"/>
        <end position="155"/>
    </location>
</feature>
<evidence type="ECO:0000313" key="7">
    <source>
        <dbReference type="Proteomes" id="UP001432222"/>
    </source>
</evidence>
<dbReference type="InterPro" id="IPR036390">
    <property type="entry name" value="WH_DNA-bd_sf"/>
</dbReference>
<accession>A0ABZ1UA76</accession>
<dbReference type="PROSITE" id="PS50995">
    <property type="entry name" value="HTH_MARR_2"/>
    <property type="match status" value="1"/>
</dbReference>
<dbReference type="InterPro" id="IPR039422">
    <property type="entry name" value="MarR/SlyA-like"/>
</dbReference>
<evidence type="ECO:0000313" key="6">
    <source>
        <dbReference type="EMBL" id="WUQ86852.1"/>
    </source>
</evidence>